<dbReference type="AlphaFoldDB" id="A0A090FXM0"/>
<evidence type="ECO:0000256" key="10">
    <source>
        <dbReference type="HAMAP-Rule" id="MF_01959"/>
    </source>
</evidence>
<evidence type="ECO:0000256" key="7">
    <source>
        <dbReference type="ARBA" id="ARBA00022989"/>
    </source>
</evidence>
<evidence type="ECO:0000256" key="2">
    <source>
        <dbReference type="ARBA" id="ARBA00022617"/>
    </source>
</evidence>
<keyword evidence="5 10" id="KW-0201">Cytochrome c-type biogenesis</keyword>
<proteinExistence type="inferred from homology"/>
<comment type="similarity">
    <text evidence="10">Belongs to the CcmE/CycJ family.</text>
</comment>
<dbReference type="GO" id="GO:0017003">
    <property type="term" value="P:protein-heme linkage"/>
    <property type="evidence" value="ECO:0007669"/>
    <property type="project" value="UniProtKB-UniRule"/>
</dbReference>
<dbReference type="SUPFAM" id="SSF82093">
    <property type="entry name" value="Heme chaperone CcmE"/>
    <property type="match status" value="1"/>
</dbReference>
<feature type="topological domain" description="Cytoplasmic" evidence="10">
    <location>
        <begin position="1"/>
        <end position="7"/>
    </location>
</feature>
<feature type="topological domain" description="Extracellular" evidence="10">
    <location>
        <begin position="29"/>
        <end position="147"/>
    </location>
</feature>
<keyword evidence="6 10" id="KW-0735">Signal-anchor</keyword>
<dbReference type="EMBL" id="CCNB01000045">
    <property type="protein sequence ID" value="CDX46343.1"/>
    <property type="molecule type" value="Genomic_DNA"/>
</dbReference>
<evidence type="ECO:0000256" key="4">
    <source>
        <dbReference type="ARBA" id="ARBA00022723"/>
    </source>
</evidence>
<evidence type="ECO:0000256" key="11">
    <source>
        <dbReference type="PIRSR" id="PIRSR604329-50"/>
    </source>
</evidence>
<dbReference type="InterPro" id="IPR012340">
    <property type="entry name" value="NA-bd_OB-fold"/>
</dbReference>
<dbReference type="NCBIfam" id="NF009727">
    <property type="entry name" value="PRK13254.1-1"/>
    <property type="match status" value="1"/>
</dbReference>
<dbReference type="NCBIfam" id="NF009731">
    <property type="entry name" value="PRK13254.1-5"/>
    <property type="match status" value="1"/>
</dbReference>
<evidence type="ECO:0000256" key="3">
    <source>
        <dbReference type="ARBA" id="ARBA00022692"/>
    </source>
</evidence>
<keyword evidence="8 10" id="KW-0408">Iron</keyword>
<evidence type="ECO:0000256" key="1">
    <source>
        <dbReference type="ARBA" id="ARBA00004370"/>
    </source>
</evidence>
<organism evidence="12 13">
    <name type="scientific">Mesorhizobium plurifarium</name>
    <dbReference type="NCBI Taxonomy" id="69974"/>
    <lineage>
        <taxon>Bacteria</taxon>
        <taxon>Pseudomonadati</taxon>
        <taxon>Pseudomonadota</taxon>
        <taxon>Alphaproteobacteria</taxon>
        <taxon>Hyphomicrobiales</taxon>
        <taxon>Phyllobacteriaceae</taxon>
        <taxon>Mesorhizobium</taxon>
    </lineage>
</organism>
<keyword evidence="9 10" id="KW-0472">Membrane</keyword>
<dbReference type="PANTHER" id="PTHR34128">
    <property type="entry name" value="CYTOCHROME C-TYPE BIOGENESIS PROTEIN CCME HOMOLOG, MITOCHONDRIAL"/>
    <property type="match status" value="1"/>
</dbReference>
<accession>A0A090FXM0</accession>
<keyword evidence="3 10" id="KW-0812">Transmembrane</keyword>
<dbReference type="InterPro" id="IPR004329">
    <property type="entry name" value="CcmE"/>
</dbReference>
<keyword evidence="10" id="KW-1003">Cell membrane</keyword>
<dbReference type="GO" id="GO:0017004">
    <property type="term" value="P:cytochrome complex assembly"/>
    <property type="evidence" value="ECO:0007669"/>
    <property type="project" value="UniProtKB-KW"/>
</dbReference>
<sequence>MTRKQKRLSVIVAGLAFLGAAAGLTFYALGQKASYFYMPAELATAGLQPGQRIRLGGLVESGTVMRGNGATVAFSVTDTQKSVKVTYTGILPDLFREGQGVITEGAFGPDGVFVADSVLAKHDERYMPKEVADGLKAKGVWVESKSQ</sequence>
<keyword evidence="7 10" id="KW-1133">Transmembrane helix</keyword>
<dbReference type="GO" id="GO:0046872">
    <property type="term" value="F:metal ion binding"/>
    <property type="evidence" value="ECO:0007669"/>
    <property type="project" value="UniProtKB-KW"/>
</dbReference>
<evidence type="ECO:0000256" key="8">
    <source>
        <dbReference type="ARBA" id="ARBA00023004"/>
    </source>
</evidence>
<evidence type="ECO:0000313" key="13">
    <source>
        <dbReference type="Proteomes" id="UP000046373"/>
    </source>
</evidence>
<dbReference type="GeneID" id="31893776"/>
<dbReference type="Proteomes" id="UP000046373">
    <property type="component" value="Unassembled WGS sequence"/>
</dbReference>
<name>A0A090FXM0_MESPL</name>
<dbReference type="PANTHER" id="PTHR34128:SF2">
    <property type="entry name" value="CYTOCHROME C-TYPE BIOGENESIS PROTEIN CCME HOMOLOG, MITOCHONDRIAL"/>
    <property type="match status" value="1"/>
</dbReference>
<evidence type="ECO:0000313" key="12">
    <source>
        <dbReference type="EMBL" id="CDX46343.1"/>
    </source>
</evidence>
<reference evidence="12 13" key="1">
    <citation type="submission" date="2014-08" db="EMBL/GenBank/DDBJ databases">
        <authorList>
            <person name="Moulin Lionel"/>
        </authorList>
    </citation>
    <scope>NUCLEOTIDE SEQUENCE [LARGE SCALE GENOMIC DNA]</scope>
</reference>
<evidence type="ECO:0000256" key="5">
    <source>
        <dbReference type="ARBA" id="ARBA00022748"/>
    </source>
</evidence>
<evidence type="ECO:0000256" key="6">
    <source>
        <dbReference type="ARBA" id="ARBA00022968"/>
    </source>
</evidence>
<evidence type="ECO:0000256" key="9">
    <source>
        <dbReference type="ARBA" id="ARBA00023136"/>
    </source>
</evidence>
<dbReference type="HAMAP" id="MF_01959">
    <property type="entry name" value="CcmE"/>
    <property type="match status" value="1"/>
</dbReference>
<feature type="binding site" description="covalent" evidence="10 11">
    <location>
        <position position="122"/>
    </location>
    <ligand>
        <name>heme</name>
        <dbReference type="ChEBI" id="CHEBI:30413"/>
    </ligand>
</feature>
<keyword evidence="2 10" id="KW-0349">Heme</keyword>
<dbReference type="GO" id="GO:0005886">
    <property type="term" value="C:plasma membrane"/>
    <property type="evidence" value="ECO:0007669"/>
    <property type="project" value="UniProtKB-SubCell"/>
</dbReference>
<feature type="binding site" description="axial binding residue" evidence="10 11">
    <location>
        <position position="126"/>
    </location>
    <ligand>
        <name>heme</name>
        <dbReference type="ChEBI" id="CHEBI:30413"/>
    </ligand>
    <ligandPart>
        <name>Fe</name>
        <dbReference type="ChEBI" id="CHEBI:18248"/>
    </ligandPart>
</feature>
<dbReference type="Pfam" id="PF03100">
    <property type="entry name" value="CcmE"/>
    <property type="match status" value="1"/>
</dbReference>
<comment type="subcellular location">
    <subcellularLocation>
        <location evidence="10">Cell membrane</location>
        <topology evidence="10">Single-pass type II membrane protein</topology>
    </subcellularLocation>
    <subcellularLocation>
        <location evidence="1">Membrane</location>
    </subcellularLocation>
</comment>
<gene>
    <name evidence="10 12" type="primary">ccmE</name>
    <name evidence="10" type="synonym">cycJ</name>
    <name evidence="12" type="ORF">MPLDJ20_80330</name>
</gene>
<comment type="function">
    <text evidence="10">Heme chaperone required for the biogenesis of c-type cytochromes. Transiently binds heme delivered by CcmC and transfers the heme to apo-cytochromes in a process facilitated by CcmF and CcmH.</text>
</comment>
<dbReference type="InterPro" id="IPR036127">
    <property type="entry name" value="CcmE-like_sf"/>
</dbReference>
<dbReference type="Gene3D" id="2.40.50.140">
    <property type="entry name" value="Nucleic acid-binding proteins"/>
    <property type="match status" value="1"/>
</dbReference>
<protein>
    <recommendedName>
        <fullName evidence="10">Cytochrome c-type biogenesis protein CcmE</fullName>
    </recommendedName>
    <alternativeName>
        <fullName evidence="10">Cytochrome c maturation protein E</fullName>
    </alternativeName>
    <alternativeName>
        <fullName evidence="10">Heme chaperone CcmE</fullName>
    </alternativeName>
</protein>
<keyword evidence="4 10" id="KW-0479">Metal-binding</keyword>
<dbReference type="GO" id="GO:0020037">
    <property type="term" value="F:heme binding"/>
    <property type="evidence" value="ECO:0007669"/>
    <property type="project" value="InterPro"/>
</dbReference>